<feature type="region of interest" description="Disordered" evidence="1">
    <location>
        <begin position="145"/>
        <end position="188"/>
    </location>
</feature>
<evidence type="ECO:0000256" key="1">
    <source>
        <dbReference type="SAM" id="MobiDB-lite"/>
    </source>
</evidence>
<feature type="compositionally biased region" description="Basic and acidic residues" evidence="1">
    <location>
        <begin position="41"/>
        <end position="59"/>
    </location>
</feature>
<feature type="compositionally biased region" description="Polar residues" evidence="1">
    <location>
        <begin position="1"/>
        <end position="11"/>
    </location>
</feature>
<accession>A0A9Q9T2C5</accession>
<feature type="compositionally biased region" description="Low complexity" evidence="1">
    <location>
        <begin position="319"/>
        <end position="331"/>
    </location>
</feature>
<dbReference type="KEGG" id="cpoi:OE229_11130"/>
<feature type="compositionally biased region" description="Low complexity" evidence="1">
    <location>
        <begin position="170"/>
        <end position="179"/>
    </location>
</feature>
<gene>
    <name evidence="3" type="ORF">OE229_11130</name>
</gene>
<dbReference type="AlphaFoldDB" id="A0A9Q9T2C5"/>
<feature type="region of interest" description="Disordered" evidence="1">
    <location>
        <begin position="410"/>
        <end position="470"/>
    </location>
</feature>
<dbReference type="EMBL" id="CP106879">
    <property type="protein sequence ID" value="UYC79702.1"/>
    <property type="molecule type" value="Genomic_DNA"/>
</dbReference>
<proteinExistence type="predicted"/>
<feature type="domain" description="Flagellar hook-length control protein-like C-terminal" evidence="2">
    <location>
        <begin position="348"/>
        <end position="425"/>
    </location>
</feature>
<feature type="compositionally biased region" description="Polar residues" evidence="1">
    <location>
        <begin position="410"/>
        <end position="424"/>
    </location>
</feature>
<dbReference type="InterPro" id="IPR021136">
    <property type="entry name" value="Flagellar_hook_control-like_C"/>
</dbReference>
<sequence>MSLTIATQPSLPTAPGSTRGAPSDPAAAGSFGAALTAAAATERRPGDGAADRDDADGRTADASAGTPSTVSTSTSTSTSTSGQTVPATGSPSVDAQALLAAGLVAAPVVPAGLPDDTGDESAPSTADTPHGDPHVVVAAAATAGTTTTPLSPEGDTSTPVPSTPAPPTAPTTSTPRRAPGSGWARETAVAATAGPVTTAAATPAVTPAGTASPAAAATTVAGGTPATAAVSTTTAATAPATTAPTAAAAIAAPAADRTADGDTATVTPGQAPVVTAAPAAGPGSRAGHGTEQQASTPGDPGLPAVTPTRGGETPFVMSTTPTTAPAATTTPTPAPLAQQLARPVFSLAQAGPGEHVVTVQVVPDSLGPVTVRAHVTAHGMHVELFAASDAGREAVRQVLPDLRRDAAGTGVSTTLDLSSQNQPQDAPGRDERPGTRALPGDPGLEARVTPRPQPTAHTPSIRTAGLDVLA</sequence>
<feature type="compositionally biased region" description="Low complexity" evidence="1">
    <location>
        <begin position="60"/>
        <end position="86"/>
    </location>
</feature>
<feature type="region of interest" description="Disordered" evidence="1">
    <location>
        <begin position="110"/>
        <end position="132"/>
    </location>
</feature>
<dbReference type="RefSeq" id="WP_262138042.1">
    <property type="nucleotide sequence ID" value="NZ_CP106879.1"/>
</dbReference>
<reference evidence="3" key="1">
    <citation type="submission" date="2022-09" db="EMBL/GenBank/DDBJ databases">
        <title>Taxonomy of Curtobacterium flaccumfaciens.</title>
        <authorList>
            <person name="Osdaghi E."/>
            <person name="Taghavi S.M."/>
            <person name="Hamidizade M."/>
            <person name="Abachi H."/>
            <person name="Fazliarab A."/>
            <person name="Baeyen S."/>
            <person name="Portier P."/>
            <person name="Van Vaerenbergh J."/>
            <person name="Jacques M.-A."/>
        </authorList>
    </citation>
    <scope>NUCLEOTIDE SEQUENCE</scope>
    <source>
        <strain evidence="3">AGQB46</strain>
    </source>
</reference>
<feature type="compositionally biased region" description="Low complexity" evidence="1">
    <location>
        <begin position="274"/>
        <end position="289"/>
    </location>
</feature>
<dbReference type="Pfam" id="PF02120">
    <property type="entry name" value="Flg_hook"/>
    <property type="match status" value="1"/>
</dbReference>
<keyword evidence="3" id="KW-0969">Cilium</keyword>
<feature type="compositionally biased region" description="Low complexity" evidence="1">
    <location>
        <begin position="21"/>
        <end position="40"/>
    </location>
</feature>
<keyword evidence="3" id="KW-0282">Flagellum</keyword>
<dbReference type="Proteomes" id="UP001062223">
    <property type="component" value="Chromosome"/>
</dbReference>
<dbReference type="InterPro" id="IPR038610">
    <property type="entry name" value="FliK-like_C_sf"/>
</dbReference>
<keyword evidence="3" id="KW-0966">Cell projection</keyword>
<name>A0A9Q9T2C5_9MICO</name>
<evidence type="ECO:0000259" key="2">
    <source>
        <dbReference type="Pfam" id="PF02120"/>
    </source>
</evidence>
<dbReference type="CDD" id="cd17470">
    <property type="entry name" value="T3SS_Flik_C"/>
    <property type="match status" value="1"/>
</dbReference>
<feature type="region of interest" description="Disordered" evidence="1">
    <location>
        <begin position="274"/>
        <end position="333"/>
    </location>
</feature>
<protein>
    <submittedName>
        <fullName evidence="3">Flagellar hook-length control protein FliK</fullName>
    </submittedName>
</protein>
<organism evidence="3 4">
    <name type="scientific">Curtobacterium poinsettiae</name>
    <dbReference type="NCBI Taxonomy" id="159612"/>
    <lineage>
        <taxon>Bacteria</taxon>
        <taxon>Bacillati</taxon>
        <taxon>Actinomycetota</taxon>
        <taxon>Actinomycetes</taxon>
        <taxon>Micrococcales</taxon>
        <taxon>Microbacteriaceae</taxon>
        <taxon>Curtobacterium</taxon>
    </lineage>
</organism>
<evidence type="ECO:0000313" key="4">
    <source>
        <dbReference type="Proteomes" id="UP001062223"/>
    </source>
</evidence>
<dbReference type="Gene3D" id="3.30.750.140">
    <property type="match status" value="1"/>
</dbReference>
<evidence type="ECO:0000313" key="3">
    <source>
        <dbReference type="EMBL" id="UYC79702.1"/>
    </source>
</evidence>
<feature type="region of interest" description="Disordered" evidence="1">
    <location>
        <begin position="1"/>
        <end position="91"/>
    </location>
</feature>